<dbReference type="RefSeq" id="WP_117318925.1">
    <property type="nucleotide sequence ID" value="NZ_QQSW01000016.1"/>
</dbReference>
<dbReference type="EMBL" id="SLWX01000011">
    <property type="protein sequence ID" value="TCO74903.1"/>
    <property type="molecule type" value="Genomic_DNA"/>
</dbReference>
<accession>A0A4R2KMH4</accession>
<dbReference type="AlphaFoldDB" id="A0A4R2KMH4"/>
<dbReference type="InterPro" id="IPR024961">
    <property type="entry name" value="T2SS_GspC_N"/>
</dbReference>
<feature type="region of interest" description="Disordered" evidence="9">
    <location>
        <begin position="192"/>
        <end position="223"/>
    </location>
</feature>
<keyword evidence="4" id="KW-0997">Cell inner membrane</keyword>
<dbReference type="Pfam" id="PF11356">
    <property type="entry name" value="T2SSC"/>
    <property type="match status" value="1"/>
</dbReference>
<name>A0A4R2KMH4_9GAMM</name>
<keyword evidence="7" id="KW-1133">Transmembrane helix</keyword>
<evidence type="ECO:0000256" key="4">
    <source>
        <dbReference type="ARBA" id="ARBA00022519"/>
    </source>
</evidence>
<protein>
    <recommendedName>
        <fullName evidence="10">Type II secretion system protein GspC N-terminal domain-containing protein</fullName>
    </recommendedName>
</protein>
<dbReference type="GO" id="GO:0015031">
    <property type="term" value="P:protein transport"/>
    <property type="evidence" value="ECO:0007669"/>
    <property type="project" value="UniProtKB-KW"/>
</dbReference>
<dbReference type="OrthoDB" id="5726584at2"/>
<keyword evidence="2" id="KW-0813">Transport</keyword>
<keyword evidence="6" id="KW-0653">Protein transport</keyword>
<reference evidence="11 12" key="1">
    <citation type="submission" date="2019-03" db="EMBL/GenBank/DDBJ databases">
        <title>Genomic Encyclopedia of Type Strains, Phase IV (KMG-IV): sequencing the most valuable type-strain genomes for metagenomic binning, comparative biology and taxonomic classification.</title>
        <authorList>
            <person name="Goeker M."/>
        </authorList>
    </citation>
    <scope>NUCLEOTIDE SEQUENCE [LARGE SCALE GENOMIC DNA]</scope>
    <source>
        <strain evidence="11 12">DSM 23344</strain>
    </source>
</reference>
<evidence type="ECO:0000256" key="3">
    <source>
        <dbReference type="ARBA" id="ARBA00022475"/>
    </source>
</evidence>
<dbReference type="GO" id="GO:0005886">
    <property type="term" value="C:plasma membrane"/>
    <property type="evidence" value="ECO:0007669"/>
    <property type="project" value="UniProtKB-SubCell"/>
</dbReference>
<comment type="subcellular location">
    <subcellularLocation>
        <location evidence="1">Cell inner membrane</location>
    </subcellularLocation>
</comment>
<dbReference type="Proteomes" id="UP000294980">
    <property type="component" value="Unassembled WGS sequence"/>
</dbReference>
<dbReference type="Gene3D" id="2.30.30.830">
    <property type="match status" value="1"/>
</dbReference>
<evidence type="ECO:0000256" key="6">
    <source>
        <dbReference type="ARBA" id="ARBA00022927"/>
    </source>
</evidence>
<evidence type="ECO:0000259" key="10">
    <source>
        <dbReference type="Pfam" id="PF11356"/>
    </source>
</evidence>
<keyword evidence="8" id="KW-0472">Membrane</keyword>
<evidence type="ECO:0000256" key="1">
    <source>
        <dbReference type="ARBA" id="ARBA00004533"/>
    </source>
</evidence>
<evidence type="ECO:0000256" key="7">
    <source>
        <dbReference type="ARBA" id="ARBA00022989"/>
    </source>
</evidence>
<evidence type="ECO:0000256" key="5">
    <source>
        <dbReference type="ARBA" id="ARBA00022692"/>
    </source>
</evidence>
<evidence type="ECO:0000256" key="9">
    <source>
        <dbReference type="SAM" id="MobiDB-lite"/>
    </source>
</evidence>
<proteinExistence type="predicted"/>
<evidence type="ECO:0000256" key="8">
    <source>
        <dbReference type="ARBA" id="ARBA00023136"/>
    </source>
</evidence>
<sequence length="223" mass="23233">MSALGRVKARYGVATDPLRSERRVELAVIVLAALLVLQLVWAGARILLAENVTPVAPAADSLLVAEVPRPQRVDAKDSAAVQARPLFWAERRPTDVIASSAAEAAAAENAQAAPKMKDVTLLGVFGSGSTGGAIVAVKGKQERIAVGDRVQDWRLQEIAANRAVFVSGGSRDERELLPRVIPLPVDAAGDVILPDAGQSAGNAGDADEEEPQLTLGGPSRRGG</sequence>
<evidence type="ECO:0000313" key="12">
    <source>
        <dbReference type="Proteomes" id="UP000294980"/>
    </source>
</evidence>
<gene>
    <name evidence="11" type="ORF">EV688_11160</name>
</gene>
<evidence type="ECO:0000313" key="11">
    <source>
        <dbReference type="EMBL" id="TCO74903.1"/>
    </source>
</evidence>
<keyword evidence="5" id="KW-0812">Transmembrane</keyword>
<feature type="domain" description="Type II secretion system protein GspC N-terminal" evidence="10">
    <location>
        <begin position="29"/>
        <end position="171"/>
    </location>
</feature>
<organism evidence="11 12">
    <name type="scientific">Chromatocurvus halotolerans</name>
    <dbReference type="NCBI Taxonomy" id="1132028"/>
    <lineage>
        <taxon>Bacteria</taxon>
        <taxon>Pseudomonadati</taxon>
        <taxon>Pseudomonadota</taxon>
        <taxon>Gammaproteobacteria</taxon>
        <taxon>Cellvibrionales</taxon>
        <taxon>Halieaceae</taxon>
        <taxon>Chromatocurvus</taxon>
    </lineage>
</organism>
<comment type="caution">
    <text evidence="11">The sequence shown here is derived from an EMBL/GenBank/DDBJ whole genome shotgun (WGS) entry which is preliminary data.</text>
</comment>
<keyword evidence="3" id="KW-1003">Cell membrane</keyword>
<keyword evidence="12" id="KW-1185">Reference proteome</keyword>
<evidence type="ECO:0000256" key="2">
    <source>
        <dbReference type="ARBA" id="ARBA00022448"/>
    </source>
</evidence>